<dbReference type="GO" id="GO:0046677">
    <property type="term" value="P:response to antibiotic"/>
    <property type="evidence" value="ECO:0007669"/>
    <property type="project" value="InterPro"/>
</dbReference>
<keyword evidence="2 5" id="KW-0274">FAD</keyword>
<keyword evidence="8" id="KW-1185">Reference proteome</keyword>
<dbReference type="GO" id="GO:0004497">
    <property type="term" value="F:monooxygenase activity"/>
    <property type="evidence" value="ECO:0007669"/>
    <property type="project" value="UniProtKB-UniRule"/>
</dbReference>
<dbReference type="HAMAP" id="MF_00845">
    <property type="entry name" value="TetX_monooxygenase"/>
    <property type="match status" value="1"/>
</dbReference>
<comment type="subunit">
    <text evidence="5">Monomer.</text>
</comment>
<feature type="binding site" evidence="5">
    <location>
        <position position="299"/>
    </location>
    <ligand>
        <name>FAD</name>
        <dbReference type="ChEBI" id="CHEBI:57692"/>
    </ligand>
</feature>
<comment type="similarity">
    <text evidence="5">Belongs to the aromatic-ring hydroxylase family. TetX subfamily.</text>
</comment>
<comment type="caution">
    <text evidence="7">The sequence shown here is derived from an EMBL/GenBank/DDBJ whole genome shotgun (WGS) entry which is preliminary data.</text>
</comment>
<keyword evidence="3 5" id="KW-0560">Oxidoreductase</keyword>
<name>A0A917EWZ4_9MICO</name>
<keyword evidence="5" id="KW-0521">NADP</keyword>
<comment type="catalytic activity">
    <reaction evidence="5">
        <text>a tetracycline + NADPH + O2 + H(+) = an 11a-hydroxytetracycline + NADP(+) + H2O</text>
        <dbReference type="Rhea" id="RHEA:61444"/>
        <dbReference type="ChEBI" id="CHEBI:15377"/>
        <dbReference type="ChEBI" id="CHEBI:15378"/>
        <dbReference type="ChEBI" id="CHEBI:15379"/>
        <dbReference type="ChEBI" id="CHEBI:57783"/>
        <dbReference type="ChEBI" id="CHEBI:58349"/>
        <dbReference type="ChEBI" id="CHEBI:144644"/>
        <dbReference type="ChEBI" id="CHEBI:144645"/>
    </reaction>
</comment>
<dbReference type="InterPro" id="IPR036188">
    <property type="entry name" value="FAD/NAD-bd_sf"/>
</dbReference>
<gene>
    <name evidence="7" type="ORF">GCM10011399_22570</name>
</gene>
<dbReference type="PANTHER" id="PTHR46972">
    <property type="entry name" value="MONOOXYGENASE ASQM-RELATED"/>
    <property type="match status" value="1"/>
</dbReference>
<evidence type="ECO:0000256" key="5">
    <source>
        <dbReference type="HAMAP-Rule" id="MF_00845"/>
    </source>
</evidence>
<dbReference type="GO" id="GO:0071949">
    <property type="term" value="F:FAD binding"/>
    <property type="evidence" value="ECO:0007669"/>
    <property type="project" value="InterPro"/>
</dbReference>
<sequence length="386" mass="41348">MTTHYPIAILGGGLGGLITARVLHVNGIESAVFELEPDRTARVQGGMLDIHDDNGQKAIHAADLWNTFDSIIHRGGESMRILDHTGAVLREEHDEGQMARPEVDRGQLRDLLIDSLPEGTIRWGHKAVAIRDIDGVAGRREVEFANGQTITTDLLIGADGAWSKVRPLLTDAKPSYTGISFIEADLYDGPQQHPAEAAAMGAGMLFAFKDDTGILGHLETDGTLHVYLGFRVPEDWADTIDFTDTPAAKQAILERLPGWNEALRGFIANADTPLTPRPINALPAGISWDRVVGVTLIGDAAHVMSPFAGEGANLALYDGALLALAIAEHPEDTETAIAQYEADLFPRSADAAKDSADSLEMLFAPGSPQGLLDMFTAFDAQTASSD</sequence>
<proteinExistence type="inferred from homology"/>
<dbReference type="SUPFAM" id="SSF51905">
    <property type="entry name" value="FAD/NAD(P)-binding domain"/>
    <property type="match status" value="1"/>
</dbReference>
<keyword evidence="4 5" id="KW-0503">Monooxygenase</keyword>
<dbReference type="Proteomes" id="UP000598775">
    <property type="component" value="Unassembled WGS sequence"/>
</dbReference>
<dbReference type="InterPro" id="IPR043683">
    <property type="entry name" value="TetX_monooxygenase"/>
</dbReference>
<feature type="binding site" evidence="5">
    <location>
        <position position="105"/>
    </location>
    <ligand>
        <name>FAD</name>
        <dbReference type="ChEBI" id="CHEBI:57692"/>
    </ligand>
</feature>
<protein>
    <recommendedName>
        <fullName evidence="5">Flavin-dependent monooxygenase</fullName>
    </recommendedName>
    <alternativeName>
        <fullName evidence="5">TetX monooxygenase</fullName>
        <shortName evidence="5">TetX</shortName>
        <ecNumber evidence="5">1.14.13.-</ecNumber>
    </alternativeName>
</protein>
<comment type="cofactor">
    <cofactor evidence="5">
        <name>FAD</name>
        <dbReference type="ChEBI" id="CHEBI:57692"/>
    </cofactor>
</comment>
<evidence type="ECO:0000259" key="6">
    <source>
        <dbReference type="Pfam" id="PF01494"/>
    </source>
</evidence>
<keyword evidence="1 5" id="KW-0285">Flavoprotein</keyword>
<feature type="binding site" evidence="5">
    <location>
        <position position="49"/>
    </location>
    <ligand>
        <name>FAD</name>
        <dbReference type="ChEBI" id="CHEBI:57692"/>
    </ligand>
</feature>
<evidence type="ECO:0000313" key="8">
    <source>
        <dbReference type="Proteomes" id="UP000598775"/>
    </source>
</evidence>
<reference evidence="7 8" key="1">
    <citation type="journal article" date="2014" name="Int. J. Syst. Evol. Microbiol.">
        <title>Complete genome sequence of Corynebacterium casei LMG S-19264T (=DSM 44701T), isolated from a smear-ripened cheese.</title>
        <authorList>
            <consortium name="US DOE Joint Genome Institute (JGI-PGF)"/>
            <person name="Walter F."/>
            <person name="Albersmeier A."/>
            <person name="Kalinowski J."/>
            <person name="Ruckert C."/>
        </authorList>
    </citation>
    <scope>NUCLEOTIDE SEQUENCE [LARGE SCALE GENOMIC DNA]</scope>
    <source>
        <strain evidence="7 8">CGMCC 1.12976</strain>
    </source>
</reference>
<comment type="function">
    <text evidence="5">An FAD-requiring monooxygenase active on some tetracycline antibiotic derivatives, which leads to their inactivation. Hydroxylates carbon 11a of tetracycline and some analogs.</text>
</comment>
<dbReference type="GO" id="GO:0005737">
    <property type="term" value="C:cytoplasm"/>
    <property type="evidence" value="ECO:0007669"/>
    <property type="project" value="UniProtKB-SubCell"/>
</dbReference>
<dbReference type="AlphaFoldDB" id="A0A917EWZ4"/>
<feature type="binding site" evidence="5">
    <location>
        <position position="42"/>
    </location>
    <ligand>
        <name>NADPH</name>
        <dbReference type="ChEBI" id="CHEBI:57783"/>
    </ligand>
</feature>
<dbReference type="RefSeq" id="WP_188678348.1">
    <property type="nucleotide sequence ID" value="NZ_BMGP01000004.1"/>
</dbReference>
<evidence type="ECO:0000256" key="2">
    <source>
        <dbReference type="ARBA" id="ARBA00022827"/>
    </source>
</evidence>
<dbReference type="Gene3D" id="3.50.50.60">
    <property type="entry name" value="FAD/NAD(P)-binding domain"/>
    <property type="match status" value="1"/>
</dbReference>
<comment type="subcellular location">
    <subcellularLocation>
        <location evidence="5">Cytoplasm</location>
    </subcellularLocation>
</comment>
<keyword evidence="5" id="KW-0963">Cytoplasm</keyword>
<evidence type="ECO:0000256" key="4">
    <source>
        <dbReference type="ARBA" id="ARBA00023033"/>
    </source>
</evidence>
<comment type="domain">
    <text evidence="5">Consists of an N-terminal FAD-binding domain with a Rossman fold and a C-terminal substrate-binding domain.</text>
</comment>
<evidence type="ECO:0000313" key="7">
    <source>
        <dbReference type="EMBL" id="GGF28933.1"/>
    </source>
</evidence>
<organism evidence="7 8">
    <name type="scientific">Subtercola lobariae</name>
    <dbReference type="NCBI Taxonomy" id="1588641"/>
    <lineage>
        <taxon>Bacteria</taxon>
        <taxon>Bacillati</taxon>
        <taxon>Actinomycetota</taxon>
        <taxon>Actinomycetes</taxon>
        <taxon>Micrococcales</taxon>
        <taxon>Microbacteriaceae</taxon>
        <taxon>Subtercola</taxon>
    </lineage>
</organism>
<feature type="domain" description="FAD-binding" evidence="6">
    <location>
        <begin position="6"/>
        <end position="169"/>
    </location>
</feature>
<accession>A0A917EWZ4</accession>
<dbReference type="PRINTS" id="PR00420">
    <property type="entry name" value="RNGMNOXGNASE"/>
</dbReference>
<dbReference type="Pfam" id="PF01494">
    <property type="entry name" value="FAD_binding_3"/>
    <property type="match status" value="2"/>
</dbReference>
<dbReference type="InterPro" id="IPR002938">
    <property type="entry name" value="FAD-bd"/>
</dbReference>
<evidence type="ECO:0000256" key="3">
    <source>
        <dbReference type="ARBA" id="ARBA00023002"/>
    </source>
</evidence>
<dbReference type="EMBL" id="BMGP01000004">
    <property type="protein sequence ID" value="GGF28933.1"/>
    <property type="molecule type" value="Genomic_DNA"/>
</dbReference>
<evidence type="ECO:0000256" key="1">
    <source>
        <dbReference type="ARBA" id="ARBA00022630"/>
    </source>
</evidence>
<keyword evidence="5" id="KW-0547">Nucleotide-binding</keyword>
<dbReference type="EC" id="1.14.13.-" evidence="5"/>
<feature type="domain" description="FAD-binding" evidence="6">
    <location>
        <begin position="294"/>
        <end position="348"/>
    </location>
</feature>
<dbReference type="PANTHER" id="PTHR46972:SF1">
    <property type="entry name" value="FAD DEPENDENT OXIDOREDUCTASE DOMAIN-CONTAINING PROTEIN"/>
    <property type="match status" value="1"/>
</dbReference>